<accession>A0ABW0N5X4</accession>
<dbReference type="InterPro" id="IPR009057">
    <property type="entry name" value="Homeodomain-like_sf"/>
</dbReference>
<evidence type="ECO:0000313" key="4">
    <source>
        <dbReference type="Proteomes" id="UP001595956"/>
    </source>
</evidence>
<comment type="caution">
    <text evidence="3">The sequence shown here is derived from an EMBL/GenBank/DDBJ whole genome shotgun (WGS) entry which is preliminary data.</text>
</comment>
<dbReference type="Proteomes" id="UP001595956">
    <property type="component" value="Unassembled WGS sequence"/>
</dbReference>
<keyword evidence="4" id="KW-1185">Reference proteome</keyword>
<sequence>MPAPHPPEFRRRAIDLARQPGASVAQVAKDLGISESGLRRWMSQDDIDAGRKEGLSSDERAELVRLRRELRVKEMEIEILKRASGLLRPGERAPKIGFRLVQELAADGVPVAVTCRVLQVSRSGFYEWSTRGPSARDIDDARLLDTIITIHADSRQTYGVRRVHAELRLGLGIRVGRQRVERLMRLHRVQGVHRRRWRGSPRRDPAVFEDLVQRRFVADAPDRLWVTDITQHRTGDGWVYAAAVIDVHTRRCVGWSIADHLRTELVVDALDMARWRRNPAGTVVHSDRGTQYTSWLFGQRLREAGLMGSMGKVACAYDNSMMESFFGSLQIELLDRRHWATRAELANAIFEWIEGWYNPRRRHSALGYLSPIEFENLHTATQPAA</sequence>
<dbReference type="SUPFAM" id="SSF53098">
    <property type="entry name" value="Ribonuclease H-like"/>
    <property type="match status" value="1"/>
</dbReference>
<dbReference type="Gene3D" id="1.10.10.60">
    <property type="entry name" value="Homeodomain-like"/>
    <property type="match status" value="1"/>
</dbReference>
<dbReference type="RefSeq" id="WP_379188277.1">
    <property type="nucleotide sequence ID" value="NZ_JBHSMD010000008.1"/>
</dbReference>
<comment type="function">
    <text evidence="1">Involved in the transposition of the insertion sequence.</text>
</comment>
<dbReference type="PANTHER" id="PTHR46889:SF4">
    <property type="entry name" value="TRANSPOSASE INSO FOR INSERTION SEQUENCE ELEMENT IS911B-RELATED"/>
    <property type="match status" value="1"/>
</dbReference>
<protein>
    <submittedName>
        <fullName evidence="3">IS3 family transposase</fullName>
    </submittedName>
</protein>
<dbReference type="InterPro" id="IPR012337">
    <property type="entry name" value="RNaseH-like_sf"/>
</dbReference>
<dbReference type="EMBL" id="JBHSMD010000008">
    <property type="protein sequence ID" value="MFC5495334.1"/>
    <property type="molecule type" value="Genomic_DNA"/>
</dbReference>
<name>A0ABW0N5X4_9ACTN</name>
<dbReference type="Pfam" id="PF13276">
    <property type="entry name" value="HTH_21"/>
    <property type="match status" value="1"/>
</dbReference>
<organism evidence="3 4">
    <name type="scientific">Nocardioides caricicola</name>
    <dbReference type="NCBI Taxonomy" id="634770"/>
    <lineage>
        <taxon>Bacteria</taxon>
        <taxon>Bacillati</taxon>
        <taxon>Actinomycetota</taxon>
        <taxon>Actinomycetes</taxon>
        <taxon>Propionibacteriales</taxon>
        <taxon>Nocardioidaceae</taxon>
        <taxon>Nocardioides</taxon>
    </lineage>
</organism>
<feature type="domain" description="Integrase catalytic" evidence="2">
    <location>
        <begin position="217"/>
        <end position="379"/>
    </location>
</feature>
<proteinExistence type="predicted"/>
<dbReference type="InterPro" id="IPR050900">
    <property type="entry name" value="Transposase_IS3/IS150/IS904"/>
</dbReference>
<dbReference type="PROSITE" id="PS50994">
    <property type="entry name" value="INTEGRASE"/>
    <property type="match status" value="1"/>
</dbReference>
<dbReference type="InterPro" id="IPR025948">
    <property type="entry name" value="HTH-like_dom"/>
</dbReference>
<evidence type="ECO:0000256" key="1">
    <source>
        <dbReference type="ARBA" id="ARBA00002286"/>
    </source>
</evidence>
<gene>
    <name evidence="3" type="ORF">ACFPKY_19645</name>
</gene>
<dbReference type="Pfam" id="PF00665">
    <property type="entry name" value="rve"/>
    <property type="match status" value="1"/>
</dbReference>
<dbReference type="InterPro" id="IPR048020">
    <property type="entry name" value="Transpos_IS3"/>
</dbReference>
<dbReference type="Gene3D" id="3.30.420.10">
    <property type="entry name" value="Ribonuclease H-like superfamily/Ribonuclease H"/>
    <property type="match status" value="1"/>
</dbReference>
<reference evidence="4" key="1">
    <citation type="journal article" date="2019" name="Int. J. Syst. Evol. Microbiol.">
        <title>The Global Catalogue of Microorganisms (GCM) 10K type strain sequencing project: providing services to taxonomists for standard genome sequencing and annotation.</title>
        <authorList>
            <consortium name="The Broad Institute Genomics Platform"/>
            <consortium name="The Broad Institute Genome Sequencing Center for Infectious Disease"/>
            <person name="Wu L."/>
            <person name="Ma J."/>
        </authorList>
    </citation>
    <scope>NUCLEOTIDE SEQUENCE [LARGE SCALE GENOMIC DNA]</scope>
    <source>
        <strain evidence="4">KACC 13778</strain>
    </source>
</reference>
<evidence type="ECO:0000313" key="3">
    <source>
        <dbReference type="EMBL" id="MFC5495334.1"/>
    </source>
</evidence>
<dbReference type="InterPro" id="IPR001584">
    <property type="entry name" value="Integrase_cat-core"/>
</dbReference>
<evidence type="ECO:0000259" key="2">
    <source>
        <dbReference type="PROSITE" id="PS50994"/>
    </source>
</evidence>
<dbReference type="Pfam" id="PF13333">
    <property type="entry name" value="rve_2"/>
    <property type="match status" value="1"/>
</dbReference>
<dbReference type="NCBIfam" id="NF033516">
    <property type="entry name" value="transpos_IS3"/>
    <property type="match status" value="1"/>
</dbReference>
<dbReference type="Pfam" id="PF01527">
    <property type="entry name" value="HTH_Tnp_1"/>
    <property type="match status" value="1"/>
</dbReference>
<dbReference type="PANTHER" id="PTHR46889">
    <property type="entry name" value="TRANSPOSASE INSF FOR INSERTION SEQUENCE IS3B-RELATED"/>
    <property type="match status" value="1"/>
</dbReference>
<dbReference type="SUPFAM" id="SSF46689">
    <property type="entry name" value="Homeodomain-like"/>
    <property type="match status" value="1"/>
</dbReference>
<dbReference type="InterPro" id="IPR036397">
    <property type="entry name" value="RNaseH_sf"/>
</dbReference>
<dbReference type="InterPro" id="IPR002514">
    <property type="entry name" value="Transposase_8"/>
</dbReference>